<dbReference type="VEuPathDB" id="VectorBase:HLOH_065202"/>
<name>A0A9J6FDB8_HAELO</name>
<evidence type="ECO:0000313" key="3">
    <source>
        <dbReference type="Proteomes" id="UP000821853"/>
    </source>
</evidence>
<accession>A0A9J6FDB8</accession>
<proteinExistence type="predicted"/>
<evidence type="ECO:0000256" key="1">
    <source>
        <dbReference type="SAM" id="MobiDB-lite"/>
    </source>
</evidence>
<dbReference type="EMBL" id="JABSTR010000001">
    <property type="protein sequence ID" value="KAH9360893.1"/>
    <property type="molecule type" value="Genomic_DNA"/>
</dbReference>
<organism evidence="2 3">
    <name type="scientific">Haemaphysalis longicornis</name>
    <name type="common">Bush tick</name>
    <dbReference type="NCBI Taxonomy" id="44386"/>
    <lineage>
        <taxon>Eukaryota</taxon>
        <taxon>Metazoa</taxon>
        <taxon>Ecdysozoa</taxon>
        <taxon>Arthropoda</taxon>
        <taxon>Chelicerata</taxon>
        <taxon>Arachnida</taxon>
        <taxon>Acari</taxon>
        <taxon>Parasitiformes</taxon>
        <taxon>Ixodida</taxon>
        <taxon>Ixodoidea</taxon>
        <taxon>Ixodidae</taxon>
        <taxon>Haemaphysalinae</taxon>
        <taxon>Haemaphysalis</taxon>
    </lineage>
</organism>
<keyword evidence="3" id="KW-1185">Reference proteome</keyword>
<comment type="caution">
    <text evidence="2">The sequence shown here is derived from an EMBL/GenBank/DDBJ whole genome shotgun (WGS) entry which is preliminary data.</text>
</comment>
<protein>
    <submittedName>
        <fullName evidence="2">Uncharacterized protein</fullName>
    </submittedName>
</protein>
<dbReference type="Proteomes" id="UP000821853">
    <property type="component" value="Chromosome 1"/>
</dbReference>
<feature type="region of interest" description="Disordered" evidence="1">
    <location>
        <begin position="58"/>
        <end position="78"/>
    </location>
</feature>
<gene>
    <name evidence="2" type="ORF">HPB48_003608</name>
</gene>
<dbReference type="AlphaFoldDB" id="A0A9J6FDB8"/>
<evidence type="ECO:0000313" key="2">
    <source>
        <dbReference type="EMBL" id="KAH9360893.1"/>
    </source>
</evidence>
<reference evidence="2 3" key="1">
    <citation type="journal article" date="2020" name="Cell">
        <title>Large-Scale Comparative Analyses of Tick Genomes Elucidate Their Genetic Diversity and Vector Capacities.</title>
        <authorList>
            <consortium name="Tick Genome and Microbiome Consortium (TIGMIC)"/>
            <person name="Jia N."/>
            <person name="Wang J."/>
            <person name="Shi W."/>
            <person name="Du L."/>
            <person name="Sun Y."/>
            <person name="Zhan W."/>
            <person name="Jiang J.F."/>
            <person name="Wang Q."/>
            <person name="Zhang B."/>
            <person name="Ji P."/>
            <person name="Bell-Sakyi L."/>
            <person name="Cui X.M."/>
            <person name="Yuan T.T."/>
            <person name="Jiang B.G."/>
            <person name="Yang W.F."/>
            <person name="Lam T.T."/>
            <person name="Chang Q.C."/>
            <person name="Ding S.J."/>
            <person name="Wang X.J."/>
            <person name="Zhu J.G."/>
            <person name="Ruan X.D."/>
            <person name="Zhao L."/>
            <person name="Wei J.T."/>
            <person name="Ye R.Z."/>
            <person name="Que T.C."/>
            <person name="Du C.H."/>
            <person name="Zhou Y.H."/>
            <person name="Cheng J.X."/>
            <person name="Dai P.F."/>
            <person name="Guo W.B."/>
            <person name="Han X.H."/>
            <person name="Huang E.J."/>
            <person name="Li L.F."/>
            <person name="Wei W."/>
            <person name="Gao Y.C."/>
            <person name="Liu J.Z."/>
            <person name="Shao H.Z."/>
            <person name="Wang X."/>
            <person name="Wang C.C."/>
            <person name="Yang T.C."/>
            <person name="Huo Q.B."/>
            <person name="Li W."/>
            <person name="Chen H.Y."/>
            <person name="Chen S.E."/>
            <person name="Zhou L.G."/>
            <person name="Ni X.B."/>
            <person name="Tian J.H."/>
            <person name="Sheng Y."/>
            <person name="Liu T."/>
            <person name="Pan Y.S."/>
            <person name="Xia L.Y."/>
            <person name="Li J."/>
            <person name="Zhao F."/>
            <person name="Cao W.C."/>
        </authorList>
    </citation>
    <scope>NUCLEOTIDE SEQUENCE [LARGE SCALE GENOMIC DNA]</scope>
    <source>
        <strain evidence="2">HaeL-2018</strain>
    </source>
</reference>
<sequence>MADDQEVQLDAIQAEDNTWIATLVWIGQRPTQPLLGDSEDIFQRIINKSRCAKEAFQGAEPEPRVDVGGKETPQNLAPGFQPIQPSITVYKDVIGMIVQVTDCVGIGEIQELAVSKNIEFKSKCFYKDGTMFTGDFKAVLREGDIVFIDYMVGVSGTNEEMCCKLVWQGKRPRGTRQLTPE</sequence>